<feature type="compositionally biased region" description="Basic residues" evidence="2">
    <location>
        <begin position="478"/>
        <end position="494"/>
    </location>
</feature>
<feature type="compositionally biased region" description="Acidic residues" evidence="2">
    <location>
        <begin position="500"/>
        <end position="518"/>
    </location>
</feature>
<feature type="region of interest" description="Disordered" evidence="2">
    <location>
        <begin position="430"/>
        <end position="526"/>
    </location>
</feature>
<sequence length="2097" mass="238814">MLKFLKWRKKRVVKHDRIDDDPEEDPHNNTFLREWGTNTDNSALSSPSDVFSGAKTKVNGIQDVVSAHEQSTDVEQSEGQEKQNTKDQQKSPEKSGVFTTLPCSQYPGPSSAEECPEEEKDAGKSEKKLANHISSGMEEACPSKKDKDHPKMDRLYKTPVEVPKRRSHSLELGVIKRQDQQPSKPVEAFPKGRPPPPPEKQFSQWSVKNQDVKPLRADHNEYHLNSLRPQIILSDTPSRTQTPRKKFPPASVPLERRGAPPDQSIQTDEPFISGRTFPPYWGSFWYPPPPSHPPGPWYMNHQPPWEQPGSQPQTSTSLWTPVLPFTFPIPNNVGTTNSSPEKEERSFIGSVKSPESGRKVIQRKEVSIWRKDREGNITTEMEEVKTEGTLKQQDETIEEVIEHKPPKKERKSRSPSPVVGVIDFYNLENISDENASNVTVTSSDEEDEIIEDEISKLLKKVREKRKELRSRRESKSPPKSRKSINLKKSLKKASRSVEPINDENESPDEDDEEDEEEYTVSPKEEKRPLRKRFRECKCPPQPTTSRCQQEQQQLPEREMVDFAGVQQLHEQLEEERAIADDLRLRLLDLSAQAAEMDGANKTLVEEINSLHKGMEQMLMSKTKLENSLMNLKQEMKMQRCQQCGQSLSVCQCQSVSVVCEEPQSEERKQMHHKLRNLRSESEALDNKWDKLEMEIQLLQHEREEVEKERQAVMHSKKALSQQQHRLERGARGTAAGDAEDRDRSARAGPACRWPPATSARAEASREDAGEGEQHAVLMGKPVGVPSDSFGNDECDDDYKDKRIVAVMSFLFFSFISNPYAARQSSRKHNIRPSKGRSRSYPDFGPRSHPDDCRPSTPQIVHASCCRFMGRSPEGYDDVVMEVESKELLFSDREEAEVRDERHRERQRCRPKNRHARSQSRSPVNRNYDKVSRSRAELVHESRRSRPYHQDKRPRLATCISSTEVQFEAATNEPLEDLDESPDNGSLESPPKVKNKTGGYQMPLLTQLMEKVKQLEEERMHLLMESDQLKRVVTATEQRRKGPEDNKVSMGLRTNSLKGWSNSRNYLELSSLAYAQENPQGYRKVTGAEPVPNPYMEKCKRVSAKKKVVDKKTTPPKIMPDLPEKFQRNKLVEKGETTLKVNSSGLPVMDRPNQSPSDAIMSIQHNSDCPSQAQQVSGTKFCCKCPPMEKHRHIHPDPRCTCAHHSHHAHHHLSYVAASHQCMHHREGRQEQPVRNQLSPQPSPSLSERAPLTDSDVSQMPVAQSAAPEQNAPFVAYAYDKTTTRSPSRSYARETTGIDVAIPQPTERNNSKILQSEAETTNFGTETNCCQVLGHLLLERETSRVSANLEQLHRLHQKKTAKMRQQIQQLKARQKQLLQKMKEGCMKLMSKELRGRDDQLAEERHSQDQLKQAVVELQKQLSDMERELIKATFAKSSLLKEANSGREHFAEQMKKMRQTATSVKNEKQNLLKKLSTALQENASLKAQLDEAKKGSQLFEGQAVRLRKKLNTYRDLAELCHNKYKSQKEQTEQVYKELDVVSKRKALYTRLLLGSEGTVGHLKKHLRVARHRARKRKREVEGLKVERDNIKSELQQEIEASARLEKEKKETEEKLKAETLRYQQLLREVQSQRQRLSCVATKMQALDPSILQRQMEIRFSAEMSLVLKQVTSFLEQSAASSEAAALADQERQFRNRAHENTISTFIRKYEHLMALKEAAEMEAFLLNELSKSHRNRGAGSWPETTAFVDLLDIRREPCPPAWLGPDIASPSQVPWLDDGLTSTSPPLFRSFPNTTAAHMTCPQPRMNIVMSSPQRDWLRQNPQNSARFPIRQQQNTWTSQDRNRDWTSPEEGWDRWPSTDRGQNTLISPDRGLGIRTTPDRDRDSWVYRDQYLIPFQSVTDPLAGQPKLPSNTSEKEVLTDRQSSEDKGSIDIGSSSELSTRVNPSDTLRSSTLTPLDRHSAKLLDNVTVTTRGIQEVHAEKSSLLVSSEKFSFHATPILVDQTERKSLAADSGLGHGSSKGGVFPSTHSFSNTTSEVRSPSLRTSTGYSEKARMHGTAVDSSSREECDSVRSSPVDGFLPAKYLTRQPTPTEEDSRSE</sequence>
<feature type="compositionally biased region" description="Basic and acidic residues" evidence="2">
    <location>
        <begin position="926"/>
        <end position="953"/>
    </location>
</feature>
<feature type="region of interest" description="Disordered" evidence="2">
    <location>
        <begin position="12"/>
        <end position="209"/>
    </location>
</feature>
<feature type="region of interest" description="Disordered" evidence="2">
    <location>
        <begin position="222"/>
        <end position="272"/>
    </location>
</feature>
<feature type="compositionally biased region" description="Basic residues" evidence="2">
    <location>
        <begin position="824"/>
        <end position="837"/>
    </location>
</feature>
<feature type="region of interest" description="Disordered" evidence="2">
    <location>
        <begin position="1219"/>
        <end position="1267"/>
    </location>
</feature>
<feature type="compositionally biased region" description="Polar residues" evidence="2">
    <location>
        <begin position="430"/>
        <end position="441"/>
    </location>
</feature>
<feature type="region of interest" description="Disordered" evidence="2">
    <location>
        <begin position="1897"/>
        <end position="1953"/>
    </location>
</feature>
<feature type="region of interest" description="Disordered" evidence="2">
    <location>
        <begin position="971"/>
        <end position="998"/>
    </location>
</feature>
<feature type="compositionally biased region" description="Polar residues" evidence="2">
    <location>
        <begin position="1822"/>
        <end position="1838"/>
    </location>
</feature>
<name>A0A2T7NVP4_POMCA</name>
<gene>
    <name evidence="3" type="ORF">C0Q70_15746</name>
</gene>
<feature type="region of interest" description="Disordered" evidence="2">
    <location>
        <begin position="331"/>
        <end position="353"/>
    </location>
</feature>
<feature type="compositionally biased region" description="Basic and acidic residues" evidence="2">
    <location>
        <begin position="762"/>
        <end position="773"/>
    </location>
</feature>
<feature type="region of interest" description="Disordered" evidence="2">
    <location>
        <begin position="381"/>
        <end position="418"/>
    </location>
</feature>
<feature type="coiled-coil region" evidence="1">
    <location>
        <begin position="1004"/>
        <end position="1031"/>
    </location>
</feature>
<feature type="compositionally biased region" description="Basic and acidic residues" evidence="2">
    <location>
        <begin position="1912"/>
        <end position="1928"/>
    </location>
</feature>
<dbReference type="PANTHER" id="PTHR23159:SF31">
    <property type="entry name" value="CENTROSOME-ASSOCIATED PROTEIN CEP250 ISOFORM X1"/>
    <property type="match status" value="1"/>
</dbReference>
<feature type="compositionally biased region" description="Low complexity" evidence="2">
    <location>
        <begin position="1236"/>
        <end position="1246"/>
    </location>
</feature>
<feature type="region of interest" description="Disordered" evidence="2">
    <location>
        <begin position="706"/>
        <end position="773"/>
    </location>
</feature>
<proteinExistence type="predicted"/>
<feature type="region of interest" description="Disordered" evidence="2">
    <location>
        <begin position="892"/>
        <end position="953"/>
    </location>
</feature>
<feature type="coiled-coil region" evidence="1">
    <location>
        <begin position="1571"/>
        <end position="1633"/>
    </location>
</feature>
<feature type="compositionally biased region" description="Polar residues" evidence="2">
    <location>
        <begin position="2025"/>
        <end position="2047"/>
    </location>
</feature>
<evidence type="ECO:0000313" key="3">
    <source>
        <dbReference type="EMBL" id="PVD25248.1"/>
    </source>
</evidence>
<feature type="coiled-coil region" evidence="1">
    <location>
        <begin position="565"/>
        <end position="641"/>
    </location>
</feature>
<evidence type="ECO:0000256" key="1">
    <source>
        <dbReference type="SAM" id="Coils"/>
    </source>
</evidence>
<organism evidence="3 4">
    <name type="scientific">Pomacea canaliculata</name>
    <name type="common">Golden apple snail</name>
    <dbReference type="NCBI Taxonomy" id="400727"/>
    <lineage>
        <taxon>Eukaryota</taxon>
        <taxon>Metazoa</taxon>
        <taxon>Spiralia</taxon>
        <taxon>Lophotrochozoa</taxon>
        <taxon>Mollusca</taxon>
        <taxon>Gastropoda</taxon>
        <taxon>Caenogastropoda</taxon>
        <taxon>Architaenioglossa</taxon>
        <taxon>Ampullarioidea</taxon>
        <taxon>Ampullariidae</taxon>
        <taxon>Pomacea</taxon>
    </lineage>
</organism>
<feature type="compositionally biased region" description="Acidic residues" evidence="2">
    <location>
        <begin position="443"/>
        <end position="452"/>
    </location>
</feature>
<feature type="region of interest" description="Disordered" evidence="2">
    <location>
        <begin position="2009"/>
        <end position="2097"/>
    </location>
</feature>
<dbReference type="EMBL" id="PZQS01000009">
    <property type="protein sequence ID" value="PVD25248.1"/>
    <property type="molecule type" value="Genomic_DNA"/>
</dbReference>
<feature type="coiled-coil region" evidence="1">
    <location>
        <begin position="1352"/>
        <end position="1493"/>
    </location>
</feature>
<feature type="compositionally biased region" description="Basic and acidic residues" evidence="2">
    <location>
        <begin position="141"/>
        <end position="156"/>
    </location>
</feature>
<feature type="region of interest" description="Disordered" evidence="2">
    <location>
        <begin position="1822"/>
        <end position="1879"/>
    </location>
</feature>
<evidence type="ECO:0000256" key="2">
    <source>
        <dbReference type="SAM" id="MobiDB-lite"/>
    </source>
</evidence>
<keyword evidence="1" id="KW-0175">Coiled coil</keyword>
<reference evidence="3 4" key="1">
    <citation type="submission" date="2018-04" db="EMBL/GenBank/DDBJ databases">
        <title>The genome of golden apple snail Pomacea canaliculata provides insight into stress tolerance and invasive adaptation.</title>
        <authorList>
            <person name="Liu C."/>
            <person name="Liu B."/>
            <person name="Ren Y."/>
            <person name="Zhang Y."/>
            <person name="Wang H."/>
            <person name="Li S."/>
            <person name="Jiang F."/>
            <person name="Yin L."/>
            <person name="Zhang G."/>
            <person name="Qian W."/>
            <person name="Fan W."/>
        </authorList>
    </citation>
    <scope>NUCLEOTIDE SEQUENCE [LARGE SCALE GENOMIC DNA]</scope>
    <source>
        <strain evidence="3">SZHN2017</strain>
        <tissue evidence="3">Muscle</tissue>
    </source>
</reference>
<dbReference type="PANTHER" id="PTHR23159">
    <property type="entry name" value="CENTROSOMAL PROTEIN 2"/>
    <property type="match status" value="1"/>
</dbReference>
<feature type="compositionally biased region" description="Basic and acidic residues" evidence="2">
    <location>
        <begin position="1036"/>
        <end position="1046"/>
    </location>
</feature>
<feature type="compositionally biased region" description="Polar residues" evidence="2">
    <location>
        <begin position="28"/>
        <end position="49"/>
    </location>
</feature>
<feature type="compositionally biased region" description="Basic and acidic residues" evidence="2">
    <location>
        <begin position="79"/>
        <end position="93"/>
    </location>
</feature>
<evidence type="ECO:0000313" key="4">
    <source>
        <dbReference type="Proteomes" id="UP000245119"/>
    </source>
</evidence>
<feature type="compositionally biased region" description="Basic and acidic residues" evidence="2">
    <location>
        <begin position="1839"/>
        <end position="1856"/>
    </location>
</feature>
<feature type="region of interest" description="Disordered" evidence="2">
    <location>
        <begin position="1034"/>
        <end position="1058"/>
    </location>
</feature>
<dbReference type="Proteomes" id="UP000245119">
    <property type="component" value="Linkage Group LG9"/>
</dbReference>
<protein>
    <submittedName>
        <fullName evidence="3">Uncharacterized protein</fullName>
    </submittedName>
</protein>
<feature type="compositionally biased region" description="Basic residues" evidence="2">
    <location>
        <begin position="904"/>
        <end position="917"/>
    </location>
</feature>
<feature type="region of interest" description="Disordered" evidence="2">
    <location>
        <begin position="822"/>
        <end position="855"/>
    </location>
</feature>
<keyword evidence="4" id="KW-1185">Reference proteome</keyword>
<accession>A0A2T7NVP4</accession>
<feature type="compositionally biased region" description="Polar residues" evidence="2">
    <location>
        <begin position="1931"/>
        <end position="1953"/>
    </location>
</feature>
<comment type="caution">
    <text evidence="3">The sequence shown here is derived from an EMBL/GenBank/DDBJ whole genome shotgun (WGS) entry which is preliminary data.</text>
</comment>
<feature type="compositionally biased region" description="Basic and acidic residues" evidence="2">
    <location>
        <begin position="464"/>
        <end position="476"/>
    </location>
</feature>
<feature type="compositionally biased region" description="Basic and acidic residues" evidence="2">
    <location>
        <begin position="382"/>
        <end position="404"/>
    </location>
</feature>